<protein>
    <submittedName>
        <fullName evidence="1">Protein of uncharacterized function (DUF3478)</fullName>
    </submittedName>
</protein>
<evidence type="ECO:0000313" key="2">
    <source>
        <dbReference type="Proteomes" id="UP000254123"/>
    </source>
</evidence>
<dbReference type="InterPro" id="IPR021866">
    <property type="entry name" value="SpoIIAA-like"/>
</dbReference>
<evidence type="ECO:0000313" key="1">
    <source>
        <dbReference type="EMBL" id="SUD90891.1"/>
    </source>
</evidence>
<dbReference type="Proteomes" id="UP000254123">
    <property type="component" value="Unassembled WGS sequence"/>
</dbReference>
<accession>A0A379LKD6</accession>
<dbReference type="Gene3D" id="3.40.50.10600">
    <property type="entry name" value="SpoIIaa-like domains"/>
    <property type="match status" value="2"/>
</dbReference>
<dbReference type="InterPro" id="IPR036513">
    <property type="entry name" value="STAS_dom_sf"/>
</dbReference>
<dbReference type="InterPro" id="IPR038396">
    <property type="entry name" value="SpoIIAA-like_sf"/>
</dbReference>
<dbReference type="AlphaFoldDB" id="A0A379LKD6"/>
<dbReference type="EMBL" id="UGVC01000001">
    <property type="protein sequence ID" value="SUD90891.1"/>
    <property type="molecule type" value="Genomic_DNA"/>
</dbReference>
<reference evidence="1 2" key="1">
    <citation type="submission" date="2018-06" db="EMBL/GenBank/DDBJ databases">
        <authorList>
            <consortium name="Pathogen Informatics"/>
            <person name="Doyle S."/>
        </authorList>
    </citation>
    <scope>NUCLEOTIDE SEQUENCE [LARGE SCALE GENOMIC DNA]</scope>
    <source>
        <strain evidence="1 2">NCTC10526</strain>
    </source>
</reference>
<dbReference type="Pfam" id="PF11964">
    <property type="entry name" value="SpoIIAA-like"/>
    <property type="match status" value="2"/>
</dbReference>
<proteinExistence type="predicted"/>
<sequence>MLNQITAPDHVIALALEGTLTGEGLQEYRKILEKKLQEHDQIGLYIDVTKLTDMTANSIVEGTKADMELFRHIKQVNRCAFVSDKEWPKAAISLADRLFPMIEMKVFPSSESDAALSWAAEKSELSVAKSSAIRFLATNKDNVLAFEVDGVLSASEIPNIIQRVEAFLEGQDSVRLLARMKNYSGFEPSIVMHSGGLLSMKINAMKKVERYAIVGAPNWMNKLVETVNPLFPKMDMQTFTDDQESEALAWLDVELVE</sequence>
<keyword evidence="2" id="KW-1185">Reference proteome</keyword>
<dbReference type="RefSeq" id="WP_028858057.1">
    <property type="nucleotide sequence ID" value="NZ_CAJHAQ010000001.1"/>
</dbReference>
<gene>
    <name evidence="1" type="ORF">NCTC10526_01237</name>
</gene>
<name>A0A379LKD6_9GAMM</name>
<dbReference type="SUPFAM" id="SSF52091">
    <property type="entry name" value="SpoIIaa-like"/>
    <property type="match status" value="2"/>
</dbReference>
<organism evidence="1 2">
    <name type="scientific">Psychrobacter phenylpyruvicus</name>
    <dbReference type="NCBI Taxonomy" id="29432"/>
    <lineage>
        <taxon>Bacteria</taxon>
        <taxon>Pseudomonadati</taxon>
        <taxon>Pseudomonadota</taxon>
        <taxon>Gammaproteobacteria</taxon>
        <taxon>Moraxellales</taxon>
        <taxon>Moraxellaceae</taxon>
        <taxon>Psychrobacter</taxon>
    </lineage>
</organism>